<organism evidence="2 3">
    <name type="scientific">Schwartzia succinivorans DSM 10502</name>
    <dbReference type="NCBI Taxonomy" id="1123243"/>
    <lineage>
        <taxon>Bacteria</taxon>
        <taxon>Bacillati</taxon>
        <taxon>Bacillota</taxon>
        <taxon>Negativicutes</taxon>
        <taxon>Selenomonadales</taxon>
        <taxon>Selenomonadaceae</taxon>
        <taxon>Schwartzia</taxon>
    </lineage>
</organism>
<dbReference type="NCBIfam" id="TIGR01444">
    <property type="entry name" value="fkbM_fam"/>
    <property type="match status" value="1"/>
</dbReference>
<dbReference type="GO" id="GO:0008168">
    <property type="term" value="F:methyltransferase activity"/>
    <property type="evidence" value="ECO:0007669"/>
    <property type="project" value="UniProtKB-KW"/>
</dbReference>
<dbReference type="InterPro" id="IPR053202">
    <property type="entry name" value="EGF_Rcpt_Signaling_Reg"/>
</dbReference>
<dbReference type="RefSeq" id="WP_072935660.1">
    <property type="nucleotide sequence ID" value="NZ_FQUG01000005.1"/>
</dbReference>
<dbReference type="Gene3D" id="3.40.50.150">
    <property type="entry name" value="Vaccinia Virus protein VP39"/>
    <property type="match status" value="1"/>
</dbReference>
<dbReference type="PANTHER" id="PTHR34009">
    <property type="entry name" value="PROTEIN STAR"/>
    <property type="match status" value="1"/>
</dbReference>
<evidence type="ECO:0000259" key="1">
    <source>
        <dbReference type="Pfam" id="PF05050"/>
    </source>
</evidence>
<dbReference type="Pfam" id="PF05050">
    <property type="entry name" value="Methyltransf_21"/>
    <property type="match status" value="1"/>
</dbReference>
<keyword evidence="3" id="KW-1185">Reference proteome</keyword>
<proteinExistence type="predicted"/>
<name>A0A1M4XQQ2_9FIRM</name>
<dbReference type="GO" id="GO:0016197">
    <property type="term" value="P:endosomal transport"/>
    <property type="evidence" value="ECO:0007669"/>
    <property type="project" value="TreeGrafter"/>
</dbReference>
<dbReference type="InterPro" id="IPR029063">
    <property type="entry name" value="SAM-dependent_MTases_sf"/>
</dbReference>
<accession>A0A1M4XQQ2</accession>
<dbReference type="OrthoDB" id="9801609at2"/>
<dbReference type="Proteomes" id="UP000184404">
    <property type="component" value="Unassembled WGS sequence"/>
</dbReference>
<dbReference type="GO" id="GO:0005737">
    <property type="term" value="C:cytoplasm"/>
    <property type="evidence" value="ECO:0007669"/>
    <property type="project" value="GOC"/>
</dbReference>
<dbReference type="AlphaFoldDB" id="A0A1M4XQQ2"/>
<evidence type="ECO:0000313" key="3">
    <source>
        <dbReference type="Proteomes" id="UP000184404"/>
    </source>
</evidence>
<dbReference type="PANTHER" id="PTHR34009:SF2">
    <property type="entry name" value="PROTEIN STAR"/>
    <property type="match status" value="1"/>
</dbReference>
<gene>
    <name evidence="2" type="ORF">SAMN02745190_01570</name>
</gene>
<dbReference type="GO" id="GO:0032259">
    <property type="term" value="P:methylation"/>
    <property type="evidence" value="ECO:0007669"/>
    <property type="project" value="UniProtKB-KW"/>
</dbReference>
<protein>
    <submittedName>
        <fullName evidence="2">Methyltransferase, FkbM family</fullName>
    </submittedName>
</protein>
<dbReference type="STRING" id="1123243.SAMN02745190_01570"/>
<dbReference type="EMBL" id="FQUG01000005">
    <property type="protein sequence ID" value="SHE95778.1"/>
    <property type="molecule type" value="Genomic_DNA"/>
</dbReference>
<dbReference type="GO" id="GO:0006888">
    <property type="term" value="P:endoplasmic reticulum to Golgi vesicle-mediated transport"/>
    <property type="evidence" value="ECO:0007669"/>
    <property type="project" value="TreeGrafter"/>
</dbReference>
<dbReference type="InterPro" id="IPR006342">
    <property type="entry name" value="FkbM_mtfrase"/>
</dbReference>
<sequence>MKHVKMLIKILLLKVYYFIQEKFRTKRGVWLPYLEDIGQVLRADGKHHNWNLGYTQYYSQCGQDLFVDFLLNGKTDGVYLDVGGNDPIVINNTYYFEKKGWSGLAFEPLKKYIPKWKEQRKVRCLQIALGDKADIIRFSEAKKDYLSRRSSGNGGVGVTGDCDEAEIVDTYEVSQRRLCDVLEEYGMHDIDYLSLDVEGMEYEILSGINWDVDNIKILSVENVDSLSSELKIRQFLVDKGYIYLARLSSDDFFIKKDYFEIAWR</sequence>
<dbReference type="GO" id="GO:0005886">
    <property type="term" value="C:plasma membrane"/>
    <property type="evidence" value="ECO:0007669"/>
    <property type="project" value="TreeGrafter"/>
</dbReference>
<evidence type="ECO:0000313" key="2">
    <source>
        <dbReference type="EMBL" id="SHE95778.1"/>
    </source>
</evidence>
<reference evidence="2 3" key="1">
    <citation type="submission" date="2016-11" db="EMBL/GenBank/DDBJ databases">
        <authorList>
            <person name="Jaros S."/>
            <person name="Januszkiewicz K."/>
            <person name="Wedrychowicz H."/>
        </authorList>
    </citation>
    <scope>NUCLEOTIDE SEQUENCE [LARGE SCALE GENOMIC DNA]</scope>
    <source>
        <strain evidence="2 3">DSM 10502</strain>
    </source>
</reference>
<dbReference type="SUPFAM" id="SSF53335">
    <property type="entry name" value="S-adenosyl-L-methionine-dependent methyltransferases"/>
    <property type="match status" value="1"/>
</dbReference>
<feature type="domain" description="Methyltransferase FkbM" evidence="1">
    <location>
        <begin position="81"/>
        <end position="243"/>
    </location>
</feature>
<keyword evidence="2" id="KW-0489">Methyltransferase</keyword>
<keyword evidence="2" id="KW-0808">Transferase</keyword>